<feature type="compositionally biased region" description="Basic and acidic residues" evidence="1">
    <location>
        <begin position="112"/>
        <end position="121"/>
    </location>
</feature>
<feature type="non-terminal residue" evidence="2">
    <location>
        <position position="1"/>
    </location>
</feature>
<reference evidence="2 3" key="1">
    <citation type="submission" date="2013-12" db="EMBL/GenBank/DDBJ databases">
        <title>Draft genome of the parsitic nematode Ancylostoma duodenale.</title>
        <authorList>
            <person name="Mitreva M."/>
        </authorList>
    </citation>
    <scope>NUCLEOTIDE SEQUENCE [LARGE SCALE GENOMIC DNA]</scope>
    <source>
        <strain evidence="2 3">Zhejiang</strain>
    </source>
</reference>
<protein>
    <submittedName>
        <fullName evidence="2">Uncharacterized protein</fullName>
    </submittedName>
</protein>
<proteinExistence type="predicted"/>
<dbReference type="AlphaFoldDB" id="A0A0C2BXW1"/>
<organism evidence="2 3">
    <name type="scientific">Ancylostoma duodenale</name>
    <dbReference type="NCBI Taxonomy" id="51022"/>
    <lineage>
        <taxon>Eukaryota</taxon>
        <taxon>Metazoa</taxon>
        <taxon>Ecdysozoa</taxon>
        <taxon>Nematoda</taxon>
        <taxon>Chromadorea</taxon>
        <taxon>Rhabditida</taxon>
        <taxon>Rhabditina</taxon>
        <taxon>Rhabditomorpha</taxon>
        <taxon>Strongyloidea</taxon>
        <taxon>Ancylostomatidae</taxon>
        <taxon>Ancylostomatinae</taxon>
        <taxon>Ancylostoma</taxon>
    </lineage>
</organism>
<gene>
    <name evidence="2" type="ORF">ANCDUO_21114</name>
</gene>
<feature type="compositionally biased region" description="Basic and acidic residues" evidence="1">
    <location>
        <begin position="46"/>
        <end position="76"/>
    </location>
</feature>
<name>A0A0C2BXW1_9BILA</name>
<feature type="compositionally biased region" description="Basic and acidic residues" evidence="1">
    <location>
        <begin position="131"/>
        <end position="140"/>
    </location>
</feature>
<keyword evidence="3" id="KW-1185">Reference proteome</keyword>
<dbReference type="EMBL" id="KN756768">
    <property type="protein sequence ID" value="KIH48813.1"/>
    <property type="molecule type" value="Genomic_DNA"/>
</dbReference>
<dbReference type="Proteomes" id="UP000054047">
    <property type="component" value="Unassembled WGS sequence"/>
</dbReference>
<evidence type="ECO:0000313" key="2">
    <source>
        <dbReference type="EMBL" id="KIH48813.1"/>
    </source>
</evidence>
<evidence type="ECO:0000313" key="3">
    <source>
        <dbReference type="Proteomes" id="UP000054047"/>
    </source>
</evidence>
<evidence type="ECO:0000256" key="1">
    <source>
        <dbReference type="SAM" id="MobiDB-lite"/>
    </source>
</evidence>
<accession>A0A0C2BXW1</accession>
<sequence>KLDNIADLAAVGKDKEAAHLLVEMKEERKKQEDLIRKQEKIVEELNKHVEEHEKEGKKSAEKKTKRGSEEVKKEKQVGGVESAKVENKRIETRDIKNPKESSKAPDVVNAVKDVKPEKPVETTKNTSESIKTVETDKTKSDVPVAVPENSNISDALTKSTKKSIEHVDPREEKVFVFPPLNNWKILIYLAEAAHEIALPAIWAVPSELGGILTFEF</sequence>
<feature type="compositionally biased region" description="Basic and acidic residues" evidence="1">
    <location>
        <begin position="83"/>
        <end position="103"/>
    </location>
</feature>
<feature type="region of interest" description="Disordered" evidence="1">
    <location>
        <begin position="46"/>
        <end position="154"/>
    </location>
</feature>